<gene>
    <name evidence="2" type="ORF">ICJ83_06760</name>
</gene>
<organism evidence="2 3">
    <name type="scientific">Aestuariibaculum sediminum</name>
    <dbReference type="NCBI Taxonomy" id="2770637"/>
    <lineage>
        <taxon>Bacteria</taxon>
        <taxon>Pseudomonadati</taxon>
        <taxon>Bacteroidota</taxon>
        <taxon>Flavobacteriia</taxon>
        <taxon>Flavobacteriales</taxon>
        <taxon>Flavobacteriaceae</taxon>
    </lineage>
</organism>
<evidence type="ECO:0000313" key="2">
    <source>
        <dbReference type="EMBL" id="MBD0831827.1"/>
    </source>
</evidence>
<feature type="coiled-coil region" evidence="1">
    <location>
        <begin position="268"/>
        <end position="303"/>
    </location>
</feature>
<comment type="caution">
    <text evidence="2">The sequence shown here is derived from an EMBL/GenBank/DDBJ whole genome shotgun (WGS) entry which is preliminary data.</text>
</comment>
<evidence type="ECO:0000256" key="1">
    <source>
        <dbReference type="SAM" id="Coils"/>
    </source>
</evidence>
<keyword evidence="1" id="KW-0175">Coiled coil</keyword>
<proteinExistence type="predicted"/>
<evidence type="ECO:0000313" key="3">
    <source>
        <dbReference type="Proteomes" id="UP000600588"/>
    </source>
</evidence>
<dbReference type="Proteomes" id="UP000600588">
    <property type="component" value="Unassembled WGS sequence"/>
</dbReference>
<dbReference type="EMBL" id="JACVXB010000002">
    <property type="protein sequence ID" value="MBD0831827.1"/>
    <property type="molecule type" value="Genomic_DNA"/>
</dbReference>
<reference evidence="2 3" key="1">
    <citation type="submission" date="2020-09" db="EMBL/GenBank/DDBJ databases">
        <title>TT11 complete genome.</title>
        <authorList>
            <person name="Wu Z."/>
        </authorList>
    </citation>
    <scope>NUCLEOTIDE SEQUENCE [LARGE SCALE GENOMIC DNA]</scope>
    <source>
        <strain evidence="2 3">TT11</strain>
    </source>
</reference>
<dbReference type="AlphaFoldDB" id="A0A8J6U8N0"/>
<keyword evidence="3" id="KW-1185">Reference proteome</keyword>
<dbReference type="RefSeq" id="WP_188229615.1">
    <property type="nucleotide sequence ID" value="NZ_JACVXB010000002.1"/>
</dbReference>
<name>A0A8J6U8N0_9FLAO</name>
<sequence length="378" mass="45289">MEADNSLSRKELYDLVWSKPVYKILDEYSITHSLFKKICKANDIPLPINGYWQKLRHKKKVDKIELPETNKQYSLIKLFVSPDENDPDSFRGLSQFSLLVRNIKNDKTLPLKVPEKLVNPDAIIRRTKDYYKRRKSDDYRHQTKMPKEGVFSVDVSKGIEGRTYRFADALIKLFRKRGHDIKILTNQQYYNENGTKMFVFGERYSIRIRESNIRVMEQHPKFSWKEAKYYPSGKLTLKLDDFYGYTWSDSKTKLLEDKLAEILAFMELRAKKDIQEEIERKIRQAERERLRKIEEEQKQRRDKELRAFKAVINHSSGWQKSMDLRNYIKAVEQNAIENNKLTPELKTWLKWINDKADWYDPLIEKEDELFVNIDRESI</sequence>
<protein>
    <submittedName>
        <fullName evidence="2">Uncharacterized protein</fullName>
    </submittedName>
</protein>
<accession>A0A8J6U8N0</accession>